<dbReference type="PROSITE" id="PS52035">
    <property type="entry name" value="PEPTIDASE_M14"/>
    <property type="match status" value="1"/>
</dbReference>
<dbReference type="InterPro" id="IPR029062">
    <property type="entry name" value="Class_I_gatase-like"/>
</dbReference>
<dbReference type="GO" id="GO:0008270">
    <property type="term" value="F:zinc ion binding"/>
    <property type="evidence" value="ECO:0007669"/>
    <property type="project" value="InterPro"/>
</dbReference>
<dbReference type="Gene3D" id="3.40.630.10">
    <property type="entry name" value="Zn peptidases"/>
    <property type="match status" value="1"/>
</dbReference>
<dbReference type="SMART" id="SM00631">
    <property type="entry name" value="Zn_pept"/>
    <property type="match status" value="1"/>
</dbReference>
<dbReference type="InterPro" id="IPR000834">
    <property type="entry name" value="Peptidase_M14"/>
</dbReference>
<dbReference type="OrthoDB" id="9758209at2"/>
<dbReference type="GO" id="GO:0006508">
    <property type="term" value="P:proteolysis"/>
    <property type="evidence" value="ECO:0007669"/>
    <property type="project" value="UniProtKB-KW"/>
</dbReference>
<proteinExistence type="inferred from homology"/>
<evidence type="ECO:0000256" key="1">
    <source>
        <dbReference type="ARBA" id="ARBA00001947"/>
    </source>
</evidence>
<evidence type="ECO:0000256" key="6">
    <source>
        <dbReference type="ARBA" id="ARBA00023049"/>
    </source>
</evidence>
<accession>A0A1T5D8J5</accession>
<dbReference type="SUPFAM" id="SSF52317">
    <property type="entry name" value="Class I glutamine amidotransferase-like"/>
    <property type="match status" value="1"/>
</dbReference>
<comment type="cofactor">
    <cofactor evidence="1">
        <name>Zn(2+)</name>
        <dbReference type="ChEBI" id="CHEBI:29105"/>
    </cofactor>
</comment>
<feature type="active site" description="Proton donor/acceptor" evidence="7">
    <location>
        <position position="328"/>
    </location>
</feature>
<comment type="similarity">
    <text evidence="2 7">Belongs to the peptidase M14 family.</text>
</comment>
<keyword evidence="9" id="KW-0121">Carboxypeptidase</keyword>
<keyword evidence="4" id="KW-0378">Hydrolase</keyword>
<dbReference type="AlphaFoldDB" id="A0A1T5D8J5"/>
<dbReference type="STRING" id="623280.SAMN05660226_02599"/>
<evidence type="ECO:0000256" key="2">
    <source>
        <dbReference type="ARBA" id="ARBA00005988"/>
    </source>
</evidence>
<evidence type="ECO:0000313" key="9">
    <source>
        <dbReference type="EMBL" id="SKB67946.1"/>
    </source>
</evidence>
<feature type="domain" description="Peptidase M14" evidence="8">
    <location>
        <begin position="52"/>
        <end position="350"/>
    </location>
</feature>
<keyword evidence="5" id="KW-0862">Zinc</keyword>
<evidence type="ECO:0000256" key="7">
    <source>
        <dbReference type="PROSITE-ProRule" id="PRU01379"/>
    </source>
</evidence>
<evidence type="ECO:0000259" key="8">
    <source>
        <dbReference type="PROSITE" id="PS52035"/>
    </source>
</evidence>
<dbReference type="Proteomes" id="UP000190541">
    <property type="component" value="Unassembled WGS sequence"/>
</dbReference>
<keyword evidence="6" id="KW-0482">Metalloprotease</keyword>
<evidence type="ECO:0000256" key="4">
    <source>
        <dbReference type="ARBA" id="ARBA00022801"/>
    </source>
</evidence>
<gene>
    <name evidence="9" type="ORF">SAMN05660226_02599</name>
</gene>
<evidence type="ECO:0000256" key="3">
    <source>
        <dbReference type="ARBA" id="ARBA00022670"/>
    </source>
</evidence>
<dbReference type="Pfam" id="PF00246">
    <property type="entry name" value="Peptidase_M14"/>
    <property type="match status" value="1"/>
</dbReference>
<dbReference type="PANTHER" id="PTHR11705:SF143">
    <property type="entry name" value="SLL0236 PROTEIN"/>
    <property type="match status" value="1"/>
</dbReference>
<name>A0A1T5D8J5_9SPHI</name>
<dbReference type="EMBL" id="FUYS01000006">
    <property type="protein sequence ID" value="SKB67946.1"/>
    <property type="molecule type" value="Genomic_DNA"/>
</dbReference>
<sequence length="859" mass="95005">MKQLKTILVQLLIFGLVIDGAVAQDSYYFPTAQFDPSIPSPEAFLGYPIGSHYTRHDRIIAYFQELDRLSDKISVEIIGQSYEGRPLAVATITSAANHGRLEEIRQEHIRQVDPQAPQLDAGTSPVVVLLDYSVHGAETSSGEASLLTAYYLAASQSEETQKWLSEAVIFIDIAQNPDGRDRTANWHNAYKSTPPVADPLDKEHLEQFPGGRTNHYFTDLNRDWLSITQVETKPKIDFFHQWYPNVHIDFHEMGGGSTYYFEPTPKSSESPLIPKSSYEFNAVLAKYHVEALDGIGSLYFTKEVFDNFSPIYGSTYPDFHGAVGATFEQGSSRGLLQETPNGLLEFRFTVRNQLLTGLATIKGAVAEKAGLFKLQKDFFRTALDEARAHKTKSYVFGDEHDKSLTQKLVDLLLRHRIAVFELGGDQTIDGKPFKQGSAYVVPAMQPQFRLVHSIFEETPPIQDSVFYGSTSYSIIHAYGLKYAKSASEVKAGNRVSGVKTISGSIVGNKPSYAYLMGWTEYNAPRALYALLEKGVFVKAAFKPFTSQTADGPVNFGYGSLVIPVAGQSIGGDSLHRAITTVANDTGLKFYSVSTGFNVEGIDLGSNNIQALNKPTVALVLGQGINSAQAGQVWYLLNEHLKLPVVKIDPINIPRANLTRYTTLILTGGSYNDLWDNGTTERIKSWVNSGGTLIAFQSAAEWAIANGITREKVYRDTTRKREPKPRRLDYVTRAEATAPDRISGNIFSADIDVTHPVAFGLQNRKLFVNIDGGTILLPSADQFSTVAQFDSEPWVNGYISKHNLDRFRDKAYILASSAGQGNVILFSDDPTYRKYWHGTDRLVINSIFFGGHITGGGRGR</sequence>
<evidence type="ECO:0000256" key="5">
    <source>
        <dbReference type="ARBA" id="ARBA00022833"/>
    </source>
</evidence>
<keyword evidence="3" id="KW-0645">Protease</keyword>
<keyword evidence="10" id="KW-1185">Reference proteome</keyword>
<reference evidence="9 10" key="1">
    <citation type="submission" date="2017-02" db="EMBL/GenBank/DDBJ databases">
        <authorList>
            <person name="Peterson S.W."/>
        </authorList>
    </citation>
    <scope>NUCLEOTIDE SEQUENCE [LARGE SCALE GENOMIC DNA]</scope>
    <source>
        <strain evidence="9 10">DSM 22899</strain>
    </source>
</reference>
<dbReference type="GO" id="GO:0004181">
    <property type="term" value="F:metallocarboxypeptidase activity"/>
    <property type="evidence" value="ECO:0007669"/>
    <property type="project" value="InterPro"/>
</dbReference>
<dbReference type="GO" id="GO:0005615">
    <property type="term" value="C:extracellular space"/>
    <property type="evidence" value="ECO:0007669"/>
    <property type="project" value="TreeGrafter"/>
</dbReference>
<organism evidence="9 10">
    <name type="scientific">Parapedobacter luteus</name>
    <dbReference type="NCBI Taxonomy" id="623280"/>
    <lineage>
        <taxon>Bacteria</taxon>
        <taxon>Pseudomonadati</taxon>
        <taxon>Bacteroidota</taxon>
        <taxon>Sphingobacteriia</taxon>
        <taxon>Sphingobacteriales</taxon>
        <taxon>Sphingobacteriaceae</taxon>
        <taxon>Parapedobacter</taxon>
    </lineage>
</organism>
<protein>
    <submittedName>
        <fullName evidence="9">Zinc carboxypeptidase</fullName>
    </submittedName>
</protein>
<dbReference type="PANTHER" id="PTHR11705">
    <property type="entry name" value="PROTEASE FAMILY M14 CARBOXYPEPTIDASE A,B"/>
    <property type="match status" value="1"/>
</dbReference>
<dbReference type="RefSeq" id="WP_079717490.1">
    <property type="nucleotide sequence ID" value="NZ_FUYS01000006.1"/>
</dbReference>
<dbReference type="SUPFAM" id="SSF53187">
    <property type="entry name" value="Zn-dependent exopeptidases"/>
    <property type="match status" value="1"/>
</dbReference>
<evidence type="ECO:0000313" key="10">
    <source>
        <dbReference type="Proteomes" id="UP000190541"/>
    </source>
</evidence>